<protein>
    <submittedName>
        <fullName evidence="1">Uncharacterized protein</fullName>
    </submittedName>
</protein>
<evidence type="ECO:0000313" key="1">
    <source>
        <dbReference type="EMBL" id="ADI22132.1"/>
    </source>
</evidence>
<accession>E7C3V8</accession>
<dbReference type="AlphaFoldDB" id="E7C3V8"/>
<proteinExistence type="predicted"/>
<name>E7C3V8_9BACT</name>
<reference evidence="1" key="1">
    <citation type="submission" date="2010-01" db="EMBL/GenBank/DDBJ databases">
        <title>Genome fragments of uncultured bacteria from the North Pacific subtropical Gyre.</title>
        <authorList>
            <person name="Pham V.D."/>
            <person name="Delong E.F."/>
        </authorList>
    </citation>
    <scope>NUCLEOTIDE SEQUENCE</scope>
</reference>
<dbReference type="EMBL" id="GU567976">
    <property type="protein sequence ID" value="ADI22132.1"/>
    <property type="molecule type" value="Genomic_DNA"/>
</dbReference>
<sequence length="433" mass="47677">MVVVFSKADAPRIWKELIARLGVLLCLCILFSNSNALATGDNGLLIGSGRLHPYIQTEAHYVLNPHRIPPGKTSTQGPLFVLKPGTDFIQPSNTFQLKFNGYAELRYYAIDLMSDLPLLAGSAKLDLSLNKESTLPIIFSAGFRRTDNPASQAVSYSLTNDLAQLSMDGTWKPDGGALSVRLRLPLDYLTFGAGGAESNRLQAYKSAFGSLDHLNISPILRIAWKFFPKTAVVFDAFGTYTHYTESTSKSTDMDFGGVSLGVMGAITPKISTIIKAGWAQPILASQFSTDAQTFVGQLDVGYIASQMMEFTVGMGREAKASPLYNYHKDYYGKAGILLKLGTQLVVDVDFEFRFIEFGSPSDQASNFKPRSDVVAKPLAVVSYIVKDWLTLSLHNRFEYRDTGEYSAIGNPDLPPVNGSYVFYDAFFRIDARY</sequence>
<organism evidence="1">
    <name type="scientific">uncultured myxobacterium HF0200_19H16</name>
    <dbReference type="NCBI Taxonomy" id="723559"/>
    <lineage>
        <taxon>Bacteria</taxon>
        <taxon>Pseudomonadati</taxon>
        <taxon>Myxococcota</taxon>
        <taxon>Myxococcia</taxon>
        <taxon>Myxococcales</taxon>
        <taxon>environmental samples</taxon>
    </lineage>
</organism>